<dbReference type="AlphaFoldDB" id="A0A6J2VQR6"/>
<dbReference type="SMART" id="SM00589">
    <property type="entry name" value="PRY"/>
    <property type="match status" value="1"/>
</dbReference>
<dbReference type="InterPro" id="IPR001315">
    <property type="entry name" value="CARD"/>
</dbReference>
<evidence type="ECO:0000313" key="8">
    <source>
        <dbReference type="RefSeq" id="XP_030634338.1"/>
    </source>
</evidence>
<accession>A0A6J2VQR6</accession>
<dbReference type="GO" id="GO:0042981">
    <property type="term" value="P:regulation of apoptotic process"/>
    <property type="evidence" value="ECO:0007669"/>
    <property type="project" value="InterPro"/>
</dbReference>
<dbReference type="CDD" id="cd08330">
    <property type="entry name" value="CARD_ASC_NALP1"/>
    <property type="match status" value="1"/>
</dbReference>
<dbReference type="Gene3D" id="1.10.533.10">
    <property type="entry name" value="Death Domain, Fas"/>
    <property type="match status" value="1"/>
</dbReference>
<dbReference type="InterPro" id="IPR043136">
    <property type="entry name" value="B30.2/SPRY_sf"/>
</dbReference>
<dbReference type="GO" id="GO:0006954">
    <property type="term" value="P:inflammatory response"/>
    <property type="evidence" value="ECO:0007669"/>
    <property type="project" value="UniProtKB-KW"/>
</dbReference>
<dbReference type="OrthoDB" id="8891580at2759"/>
<dbReference type="InterPro" id="IPR051249">
    <property type="entry name" value="NLRP_Inflammasome"/>
</dbReference>
<reference evidence="8" key="1">
    <citation type="submission" date="2025-08" db="UniProtKB">
        <authorList>
            <consortium name="RefSeq"/>
        </authorList>
    </citation>
    <scope>IDENTIFICATION</scope>
</reference>
<dbReference type="PROSITE" id="PS50209">
    <property type="entry name" value="CARD"/>
    <property type="match status" value="1"/>
</dbReference>
<dbReference type="GO" id="GO:0005829">
    <property type="term" value="C:cytosol"/>
    <property type="evidence" value="ECO:0007669"/>
    <property type="project" value="UniProtKB-SubCell"/>
</dbReference>
<evidence type="ECO:0000259" key="6">
    <source>
        <dbReference type="PROSITE" id="PS50209"/>
    </source>
</evidence>
<dbReference type="GeneID" id="115815524"/>
<protein>
    <submittedName>
        <fullName evidence="8">Tripartite motif-containing protein 16-like</fullName>
    </submittedName>
</protein>
<proteinExistence type="predicted"/>
<dbReference type="Pfam" id="PF13765">
    <property type="entry name" value="PRY"/>
    <property type="match status" value="1"/>
</dbReference>
<keyword evidence="4" id="KW-0391">Immunity</keyword>
<dbReference type="InParanoid" id="A0A6J2VQR6"/>
<evidence type="ECO:0000256" key="1">
    <source>
        <dbReference type="ARBA" id="ARBA00004514"/>
    </source>
</evidence>
<dbReference type="Proteomes" id="UP000504632">
    <property type="component" value="Chromosome 6"/>
</dbReference>
<dbReference type="Gene3D" id="2.60.120.920">
    <property type="match status" value="1"/>
</dbReference>
<evidence type="ECO:0000256" key="2">
    <source>
        <dbReference type="ARBA" id="ARBA00022490"/>
    </source>
</evidence>
<keyword evidence="7" id="KW-1185">Reference proteome</keyword>
<dbReference type="PANTHER" id="PTHR46985">
    <property type="entry name" value="NACHT, LRR AND PYD DOMAINS-CONTAINING PROTEIN 1"/>
    <property type="match status" value="1"/>
</dbReference>
<keyword evidence="3" id="KW-0399">Innate immunity</keyword>
<organism evidence="7 8">
    <name type="scientific">Chanos chanos</name>
    <name type="common">Milkfish</name>
    <name type="synonym">Mugil chanos</name>
    <dbReference type="NCBI Taxonomy" id="29144"/>
    <lineage>
        <taxon>Eukaryota</taxon>
        <taxon>Metazoa</taxon>
        <taxon>Chordata</taxon>
        <taxon>Craniata</taxon>
        <taxon>Vertebrata</taxon>
        <taxon>Euteleostomi</taxon>
        <taxon>Actinopterygii</taxon>
        <taxon>Neopterygii</taxon>
        <taxon>Teleostei</taxon>
        <taxon>Ostariophysi</taxon>
        <taxon>Gonorynchiformes</taxon>
        <taxon>Chanidae</taxon>
        <taxon>Chanos</taxon>
    </lineage>
</organism>
<dbReference type="PANTHER" id="PTHR46985:SF2">
    <property type="entry name" value="APOPTOSIS-ASSOCIATED SPECK-LIKE PROTEIN CONTAINING A CARD"/>
    <property type="match status" value="1"/>
</dbReference>
<dbReference type="SUPFAM" id="SSF47986">
    <property type="entry name" value="DEATH domain"/>
    <property type="match status" value="1"/>
</dbReference>
<dbReference type="SMART" id="SM00114">
    <property type="entry name" value="CARD"/>
    <property type="match status" value="1"/>
</dbReference>
<evidence type="ECO:0000256" key="3">
    <source>
        <dbReference type="ARBA" id="ARBA00022588"/>
    </source>
</evidence>
<dbReference type="InterPro" id="IPR006574">
    <property type="entry name" value="PRY"/>
</dbReference>
<evidence type="ECO:0000256" key="5">
    <source>
        <dbReference type="ARBA" id="ARBA00023198"/>
    </source>
</evidence>
<sequence length="193" mass="22149">MGSSDVSMHSRLVDEQRAELIQRVTMVMPIADELLSLGMLHEETYSQISAARTSQEKMRELFTALHSGGDRVKSAFYCALRDNQPHLLQGLVTKLKISAPHEPKTREEFLQYWCELSLDMNTVQKNLRLSEGNRVVTWTGSVQPYSDHPERFDSCFQVLCRESVSARCYWEAEGGHWNFCRSVVQKHGQERIG</sequence>
<evidence type="ECO:0000256" key="4">
    <source>
        <dbReference type="ARBA" id="ARBA00022859"/>
    </source>
</evidence>
<keyword evidence="5" id="KW-0395">Inflammatory response</keyword>
<dbReference type="InterPro" id="IPR013320">
    <property type="entry name" value="ConA-like_dom_sf"/>
</dbReference>
<dbReference type="GO" id="GO:0045087">
    <property type="term" value="P:innate immune response"/>
    <property type="evidence" value="ECO:0007669"/>
    <property type="project" value="UniProtKB-KW"/>
</dbReference>
<dbReference type="RefSeq" id="XP_030634338.1">
    <property type="nucleotide sequence ID" value="XM_030778478.1"/>
</dbReference>
<dbReference type="SUPFAM" id="SSF49899">
    <property type="entry name" value="Concanavalin A-like lectins/glucanases"/>
    <property type="match status" value="1"/>
</dbReference>
<name>A0A6J2VQR6_CHACN</name>
<dbReference type="FunFam" id="1.10.533.10:FF:000013">
    <property type="entry name" value="Apoptosis-associated speck-like protein containing a CARD"/>
    <property type="match status" value="1"/>
</dbReference>
<keyword evidence="2" id="KW-0963">Cytoplasm</keyword>
<gene>
    <name evidence="8" type="primary">LOC115815524</name>
</gene>
<dbReference type="Pfam" id="PF00619">
    <property type="entry name" value="CARD"/>
    <property type="match status" value="1"/>
</dbReference>
<feature type="domain" description="CARD" evidence="6">
    <location>
        <begin position="5"/>
        <end position="95"/>
    </location>
</feature>
<dbReference type="InterPro" id="IPR033516">
    <property type="entry name" value="CARD8/ASC/NALP1_CARD"/>
</dbReference>
<evidence type="ECO:0000313" key="7">
    <source>
        <dbReference type="Proteomes" id="UP000504632"/>
    </source>
</evidence>
<dbReference type="InterPro" id="IPR011029">
    <property type="entry name" value="DEATH-like_dom_sf"/>
</dbReference>
<comment type="subcellular location">
    <subcellularLocation>
        <location evidence="1">Cytoplasm</location>
        <location evidence="1">Cytosol</location>
    </subcellularLocation>
</comment>